<dbReference type="AlphaFoldDB" id="A0A6A7MYX8"/>
<evidence type="ECO:0000313" key="4">
    <source>
        <dbReference type="Proteomes" id="UP000440498"/>
    </source>
</evidence>
<proteinExistence type="predicted"/>
<dbReference type="Proteomes" id="UP000440498">
    <property type="component" value="Unassembled WGS sequence"/>
</dbReference>
<accession>A0A6A7MYX8</accession>
<feature type="compositionally biased region" description="Low complexity" evidence="1">
    <location>
        <begin position="32"/>
        <end position="44"/>
    </location>
</feature>
<dbReference type="RefSeq" id="WP_152837324.1">
    <property type="nucleotide sequence ID" value="NZ_WHUG01000002.1"/>
</dbReference>
<gene>
    <name evidence="3" type="ORF">GEV02_06880</name>
</gene>
<feature type="chain" id="PRO_5025393194" evidence="2">
    <location>
        <begin position="27"/>
        <end position="247"/>
    </location>
</feature>
<evidence type="ECO:0000256" key="2">
    <source>
        <dbReference type="SAM" id="SignalP"/>
    </source>
</evidence>
<feature type="region of interest" description="Disordered" evidence="1">
    <location>
        <begin position="32"/>
        <end position="52"/>
    </location>
</feature>
<keyword evidence="2" id="KW-0732">Signal</keyword>
<dbReference type="SUPFAM" id="SSF56436">
    <property type="entry name" value="C-type lectin-like"/>
    <property type="match status" value="1"/>
</dbReference>
<feature type="signal peptide" evidence="2">
    <location>
        <begin position="1"/>
        <end position="26"/>
    </location>
</feature>
<comment type="caution">
    <text evidence="3">The sequence shown here is derived from an EMBL/GenBank/DDBJ whole genome shotgun (WGS) entry which is preliminary data.</text>
</comment>
<dbReference type="Gene3D" id="3.10.100.10">
    <property type="entry name" value="Mannose-Binding Protein A, subunit A"/>
    <property type="match status" value="1"/>
</dbReference>
<dbReference type="InterPro" id="IPR016186">
    <property type="entry name" value="C-type_lectin-like/link_sf"/>
</dbReference>
<dbReference type="EMBL" id="WHUG01000002">
    <property type="protein sequence ID" value="MQA37868.1"/>
    <property type="molecule type" value="Genomic_DNA"/>
</dbReference>
<evidence type="ECO:0000256" key="1">
    <source>
        <dbReference type="SAM" id="MobiDB-lite"/>
    </source>
</evidence>
<name>A0A6A7MYX8_9BURK</name>
<keyword evidence="4" id="KW-1185">Reference proteome</keyword>
<sequence>MTTTIHKAALICGAVTALCLSYAASAQTPAAPAAPAAPAQPNTARSTDPSKPLSFFVTSEGLGKGADLGGLAGADAHCQKLAESAGAGKQTWRAYLSTQAADGKPAVNARDRIGNGPWFNTRGAVVARDVAHLHGDTLDAARLGNNLTRTTVFTEKNEPVKGAGDKPNEHDIITGSQPDGRAYADAADHTCKNYTSSAADGSAQLGHFDRTGGGNTSWNAAHPSRGCGQANLVATGGAGLLYCFAAN</sequence>
<dbReference type="InterPro" id="IPR016187">
    <property type="entry name" value="CTDL_fold"/>
</dbReference>
<protein>
    <submittedName>
        <fullName evidence="3">Lectin</fullName>
    </submittedName>
</protein>
<reference evidence="3 4" key="1">
    <citation type="submission" date="2019-10" db="EMBL/GenBank/DDBJ databases">
        <title>Two novel species isolated from a subtropical stream in China.</title>
        <authorList>
            <person name="Lu H."/>
        </authorList>
    </citation>
    <scope>NUCLEOTIDE SEQUENCE [LARGE SCALE GENOMIC DNA]</scope>
    <source>
        <strain evidence="3 4">FT29W</strain>
    </source>
</reference>
<organism evidence="3 4">
    <name type="scientific">Rugamonas aquatica</name>
    <dbReference type="NCBI Taxonomy" id="2743357"/>
    <lineage>
        <taxon>Bacteria</taxon>
        <taxon>Pseudomonadati</taxon>
        <taxon>Pseudomonadota</taxon>
        <taxon>Betaproteobacteria</taxon>
        <taxon>Burkholderiales</taxon>
        <taxon>Oxalobacteraceae</taxon>
        <taxon>Telluria group</taxon>
        <taxon>Rugamonas</taxon>
    </lineage>
</organism>
<evidence type="ECO:0000313" key="3">
    <source>
        <dbReference type="EMBL" id="MQA37868.1"/>
    </source>
</evidence>